<comment type="caution">
    <text evidence="1">The sequence shown here is derived from an EMBL/GenBank/DDBJ whole genome shotgun (WGS) entry which is preliminary data.</text>
</comment>
<dbReference type="PANTHER" id="PTHR33265">
    <property type="entry name" value="AVR9/CF-9 RAPIDLY ELICITED PROTEIN-RELATED"/>
    <property type="match status" value="1"/>
</dbReference>
<protein>
    <submittedName>
        <fullName evidence="1">Uncharacterized protein</fullName>
    </submittedName>
</protein>
<name>A0AAD3XU04_NEPGR</name>
<reference evidence="1" key="1">
    <citation type="submission" date="2023-05" db="EMBL/GenBank/DDBJ databases">
        <title>Nepenthes gracilis genome sequencing.</title>
        <authorList>
            <person name="Fukushima K."/>
        </authorList>
    </citation>
    <scope>NUCLEOTIDE SEQUENCE</scope>
    <source>
        <strain evidence="1">SING2019-196</strain>
    </source>
</reference>
<dbReference type="InterPro" id="IPR008480">
    <property type="entry name" value="DUF761_pln"/>
</dbReference>
<dbReference type="AlphaFoldDB" id="A0AAD3XU04"/>
<dbReference type="Pfam" id="PF05553">
    <property type="entry name" value="DUF761"/>
    <property type="match status" value="1"/>
</dbReference>
<sequence length="216" mass="24552">MEMEASPEVIAKRLWNVIRMAFLMLGKGVSKSKLIYDLYLMLKRSNKVAGKAIGSLMLHQNALSCKSNDVRLSFVSPVVKEYEFSCSNSPAYPFHRVSNNNNWRTKGAHHYINHHRYRYRIDDAATAVTAVQRVLEMLNNEAEVAGSPLALPGFGKSPAVRQLRVTDSPFPLKESEEERIQVSKAADEFIKKFYRDLKMQKSMAAIESPYHGRWGS</sequence>
<dbReference type="EMBL" id="BSYO01000016">
    <property type="protein sequence ID" value="GMH16574.1"/>
    <property type="molecule type" value="Genomic_DNA"/>
</dbReference>
<evidence type="ECO:0000313" key="1">
    <source>
        <dbReference type="EMBL" id="GMH16574.1"/>
    </source>
</evidence>
<accession>A0AAD3XU04</accession>
<gene>
    <name evidence="1" type="ORF">Nepgr_018415</name>
</gene>
<organism evidence="1 2">
    <name type="scientific">Nepenthes gracilis</name>
    <name type="common">Slender pitcher plant</name>
    <dbReference type="NCBI Taxonomy" id="150966"/>
    <lineage>
        <taxon>Eukaryota</taxon>
        <taxon>Viridiplantae</taxon>
        <taxon>Streptophyta</taxon>
        <taxon>Embryophyta</taxon>
        <taxon>Tracheophyta</taxon>
        <taxon>Spermatophyta</taxon>
        <taxon>Magnoliopsida</taxon>
        <taxon>eudicotyledons</taxon>
        <taxon>Gunneridae</taxon>
        <taxon>Pentapetalae</taxon>
        <taxon>Caryophyllales</taxon>
        <taxon>Nepenthaceae</taxon>
        <taxon>Nepenthes</taxon>
    </lineage>
</organism>
<keyword evidence="2" id="KW-1185">Reference proteome</keyword>
<proteinExistence type="predicted"/>
<dbReference type="Proteomes" id="UP001279734">
    <property type="component" value="Unassembled WGS sequence"/>
</dbReference>
<evidence type="ECO:0000313" key="2">
    <source>
        <dbReference type="Proteomes" id="UP001279734"/>
    </source>
</evidence>
<dbReference type="PANTHER" id="PTHR33265:SF26">
    <property type="entry name" value="OS06G0554600 PROTEIN"/>
    <property type="match status" value="1"/>
</dbReference>